<feature type="compositionally biased region" description="Basic and acidic residues" evidence="1">
    <location>
        <begin position="1309"/>
        <end position="1327"/>
    </location>
</feature>
<feature type="region of interest" description="Disordered" evidence="1">
    <location>
        <begin position="462"/>
        <end position="711"/>
    </location>
</feature>
<evidence type="ECO:0000313" key="2">
    <source>
        <dbReference type="EMBL" id="ROT83455.1"/>
    </source>
</evidence>
<feature type="compositionally biased region" description="Basic and acidic residues" evidence="1">
    <location>
        <begin position="82"/>
        <end position="99"/>
    </location>
</feature>
<reference evidence="2 3" key="1">
    <citation type="submission" date="2018-04" db="EMBL/GenBank/DDBJ databases">
        <authorList>
            <person name="Zhang X."/>
            <person name="Yuan J."/>
            <person name="Li F."/>
            <person name="Xiang J."/>
        </authorList>
    </citation>
    <scope>NUCLEOTIDE SEQUENCE [LARGE SCALE GENOMIC DNA]</scope>
    <source>
        <tissue evidence="2">Muscle</tissue>
    </source>
</reference>
<sequence>MQCETMDASSVASALSVDVRPKEEHEEGGPHQEEPLRSLSPQSQTSTVASSSSGSPTEAREEMVFEEDEKCVQGGSYLKASTHHDSIMTDSGISEHDATESDTSSDSLGHEEEVTAEPQEPSLNAEAYQTQTEALAEGEGITATSEETEDIDRLDRSWFDPSSNDFFINSDLTDNSNFVAEFEPHKEIFDELSSPRDEASKIRVKQRATSRNHKARQAAKGDMTYDPAACDAYAPCKVDDCKKTKVKARRNEDFDDLLLASDGEMIGREAFYMEVLSPLAEIENEMSIFDYEFEMRDDSWGTETNEPYFDVRTGQRILSTIYEFEVTSDEEDDDDDVPFALSNFRVEDHLQNIKTNKTSETGKGEASQIDVLRVNSDAATNGRDENILDNKAIEFSDDVPLPGRENKEVDKTLITDLTVDRTCVTTKNTNKNVSPDEQNHNGEIDDQVSCAGKHEVRPATERLCNLPSDDHEAAKAVSATPMRETPGESETDSSAHARRRDSSETVKANGMADFEVNGIGGLASSQNYANPEKSSHAEDTDSRDANLGRKPNTDEFVSGSRECVRKLSNFGPNPLLVLSTPSDEEDGDGVNCFGPNPVLVLSPGSETASGSDVMTQEPHDQPAGEYSSGKDVNSSMESPRGEAGACYLPPLGGEGHPDDEMSRGGNIGNAPGVAGLEESLVSDERPEEGVRETRAPDNTPVQEGYADHSPRVNECADTTQATKKSGVLKIRPNDAAGCKESEDIIAAWDSHILQHLEKDSHRDVDFDIFKVESDVFETSENITTDLEKQNRFDESVSQAVSNVKMEGMERQETKEEILQDREEKHGDDGENQIKEGDKEERKDNARDKIEIQEEKIKENENVEQNENENQNVMNKDRRNDDNKNTQEEDKKPNEHEEGKQEQEKQGRREEALEHVPQGSEGDKEATEQDVKKVENDASNGPPTSEGSEESSPEERNHQPPSSEVEVEKRLDADEGAAEEVDLPGKVQKFHVLLGNLANADFEALLRARYSDYDPNKPPPKPKRLFLRRLSSDPNMKDNMAQQVENDKTLAAIQNSQAPKPPMRVKRRKQSPMQASRPPPSQDRPVPPEASLANENDAPETRENGDCGSSSSSVVGYEEEMGGGGGSTSTPSTLVDTLGILSVAVPEPREGSNGRPEANVKCSGNERVLESCEAGTRTMHGEYLEGETEESPPTKGKGDEKLEEKIKYEDEPPEGDTNNVVEELMDIISSLDDDRNPPPSVINEDNRDKTSSVSSELTQNSPDAPDAACATSAMNLRNTEAKEMCVEASSREGEVEKQPAVMEGEIATHGNEKNTEGKGRDEASHEAPRPPVRKKRNPSIRSAREGAPATPPAPRDNQEATPPPVPLRTYRGYSSLPRPAKSQSRSSPTPHDARAPPRTKRVARSASTATCSNRPQVTPRLTASASGSPQMRPASADRGSSDADSVKKVHITSLVTPRLRRIKTFLVTPVSPNDAPRKTFQISPCLSQSAPSVRDSPDAQKSAAQEAPIEPQNTNQDTPDKHQDVSQVTPAKMTEVTSEDTSEVISENISRDVNSSTPEQTRRHLRVKLPEEPLPRRGPGSGIQRKNTPHIRKRYHTIADGTTGQKRKRESSIKRDGSLRAIKYLTLPNTVLKKLKNNSKKEEAAPISCLPRIFGRKQRSYDMTGSVFSRAEIPELTPENDPQAAEGAKNASRSPEGSEEGFSTIFNFFTALEFADDKESRPPIFTDVELRCITKDGQKRSSYPSCDTPEVPKRKRKKGLDSPIFDIKALSTEGKPEEVTSSPQTEEPEPTTAADDKASDDGIRNDPPTHDEDTPSSQDAATDLPLGELSKDLFDDSGIGLGLGETEDEDAPKGIPIPPADEPPAVQIQTWAERQGQRGLELPRLYLRGLPEEKGAKVDLSVAMEEESESEEEGKQRGINLVSS</sequence>
<feature type="compositionally biased region" description="Low complexity" evidence="1">
    <location>
        <begin position="7"/>
        <end position="18"/>
    </location>
</feature>
<feature type="region of interest" description="Disordered" evidence="1">
    <location>
        <begin position="1900"/>
        <end position="1923"/>
    </location>
</feature>
<feature type="compositionally biased region" description="Polar residues" evidence="1">
    <location>
        <begin position="1479"/>
        <end position="1490"/>
    </location>
</feature>
<feature type="compositionally biased region" description="Basic and acidic residues" evidence="1">
    <location>
        <begin position="533"/>
        <end position="553"/>
    </location>
</feature>
<dbReference type="Proteomes" id="UP000283509">
    <property type="component" value="Unassembled WGS sequence"/>
</dbReference>
<feature type="compositionally biased region" description="Polar residues" evidence="1">
    <location>
        <begin position="1404"/>
        <end position="1428"/>
    </location>
</feature>
<accession>A0A423U418</accession>
<feature type="compositionally biased region" description="Polar residues" evidence="1">
    <location>
        <begin position="1250"/>
        <end position="1261"/>
    </location>
</feature>
<evidence type="ECO:0000313" key="3">
    <source>
        <dbReference type="Proteomes" id="UP000283509"/>
    </source>
</evidence>
<feature type="compositionally biased region" description="Polar residues" evidence="1">
    <location>
        <begin position="1542"/>
        <end position="1558"/>
    </location>
</feature>
<feature type="compositionally biased region" description="Basic and acidic residues" evidence="1">
    <location>
        <begin position="806"/>
        <end position="860"/>
    </location>
</feature>
<feature type="region of interest" description="Disordered" evidence="1">
    <location>
        <begin position="1670"/>
        <end position="1698"/>
    </location>
</feature>
<feature type="compositionally biased region" description="Low complexity" evidence="1">
    <location>
        <begin position="1105"/>
        <end position="1115"/>
    </location>
</feature>
<name>A0A423U418_PENVA</name>
<feature type="region of interest" description="Disordered" evidence="1">
    <location>
        <begin position="1"/>
        <end position="156"/>
    </location>
</feature>
<feature type="compositionally biased region" description="Low complexity" evidence="1">
    <location>
        <begin position="40"/>
        <end position="57"/>
    </location>
</feature>
<feature type="compositionally biased region" description="Basic and acidic residues" evidence="1">
    <location>
        <begin position="1278"/>
        <end position="1296"/>
    </location>
</feature>
<feature type="compositionally biased region" description="Basic and acidic residues" evidence="1">
    <location>
        <begin position="19"/>
        <end position="36"/>
    </location>
</feature>
<organism evidence="2 3">
    <name type="scientific">Penaeus vannamei</name>
    <name type="common">Whiteleg shrimp</name>
    <name type="synonym">Litopenaeus vannamei</name>
    <dbReference type="NCBI Taxonomy" id="6689"/>
    <lineage>
        <taxon>Eukaryota</taxon>
        <taxon>Metazoa</taxon>
        <taxon>Ecdysozoa</taxon>
        <taxon>Arthropoda</taxon>
        <taxon>Crustacea</taxon>
        <taxon>Multicrustacea</taxon>
        <taxon>Malacostraca</taxon>
        <taxon>Eumalacostraca</taxon>
        <taxon>Eucarida</taxon>
        <taxon>Decapoda</taxon>
        <taxon>Dendrobranchiata</taxon>
        <taxon>Penaeoidea</taxon>
        <taxon>Penaeidae</taxon>
        <taxon>Penaeus</taxon>
    </lineage>
</organism>
<feature type="compositionally biased region" description="Basic and acidic residues" evidence="1">
    <location>
        <begin position="920"/>
        <end position="935"/>
    </location>
</feature>
<comment type="caution">
    <text evidence="2">The sequence shown here is derived from an EMBL/GenBank/DDBJ whole genome shotgun (WGS) entry which is preliminary data.</text>
</comment>
<feature type="compositionally biased region" description="Pro residues" evidence="1">
    <location>
        <begin position="1076"/>
        <end position="1087"/>
    </location>
</feature>
<proteinExistence type="predicted"/>
<feature type="region of interest" description="Disordered" evidence="1">
    <location>
        <begin position="1735"/>
        <end position="1862"/>
    </location>
</feature>
<protein>
    <submittedName>
        <fullName evidence="2">Uncharacterized protein</fullName>
    </submittedName>
</protein>
<feature type="compositionally biased region" description="Basic and acidic residues" evidence="1">
    <location>
        <begin position="874"/>
        <end position="913"/>
    </location>
</feature>
<dbReference type="EMBL" id="QCYY01000684">
    <property type="protein sequence ID" value="ROT83455.1"/>
    <property type="molecule type" value="Genomic_DNA"/>
</dbReference>
<feature type="compositionally biased region" description="Basic and acidic residues" evidence="1">
    <location>
        <begin position="1793"/>
        <end position="1812"/>
    </location>
</feature>
<feature type="region of interest" description="Disordered" evidence="1">
    <location>
        <begin position="800"/>
        <end position="984"/>
    </location>
</feature>
<feature type="region of interest" description="Disordered" evidence="1">
    <location>
        <begin position="1467"/>
        <end position="1564"/>
    </location>
</feature>
<feature type="compositionally biased region" description="Basic and acidic residues" evidence="1">
    <location>
        <begin position="1195"/>
        <end position="1209"/>
    </location>
</feature>
<keyword evidence="3" id="KW-1185">Reference proteome</keyword>
<evidence type="ECO:0000256" key="1">
    <source>
        <dbReference type="SAM" id="MobiDB-lite"/>
    </source>
</evidence>
<feature type="compositionally biased region" description="Basic and acidic residues" evidence="1">
    <location>
        <begin position="682"/>
        <end position="695"/>
    </location>
</feature>
<reference evidence="2 3" key="2">
    <citation type="submission" date="2019-01" db="EMBL/GenBank/DDBJ databases">
        <title>The decoding of complex shrimp genome reveals the adaptation for benthos swimmer, frequently molting mechanism and breeding impact on genome.</title>
        <authorList>
            <person name="Sun Y."/>
            <person name="Gao Y."/>
            <person name="Yu Y."/>
        </authorList>
    </citation>
    <scope>NUCLEOTIDE SEQUENCE [LARGE SCALE GENOMIC DNA]</scope>
    <source>
        <tissue evidence="2">Muscle</tissue>
    </source>
</reference>
<feature type="compositionally biased region" description="Polar residues" evidence="1">
    <location>
        <begin position="604"/>
        <end position="614"/>
    </location>
</feature>
<feature type="region of interest" description="Disordered" evidence="1">
    <location>
        <begin position="1008"/>
        <end position="1450"/>
    </location>
</feature>
<gene>
    <name evidence="2" type="ORF">C7M84_023368</name>
</gene>